<dbReference type="HOGENOM" id="CLU_2011963_0_0_7"/>
<organism evidence="1 2">
    <name type="scientific">Trichlorobacter lovleyi (strain ATCC BAA-1151 / DSM 17278 / SZ)</name>
    <name type="common">Geobacter lovleyi</name>
    <dbReference type="NCBI Taxonomy" id="398767"/>
    <lineage>
        <taxon>Bacteria</taxon>
        <taxon>Pseudomonadati</taxon>
        <taxon>Thermodesulfobacteriota</taxon>
        <taxon>Desulfuromonadia</taxon>
        <taxon>Geobacterales</taxon>
        <taxon>Geobacteraceae</taxon>
        <taxon>Trichlorobacter</taxon>
    </lineage>
</organism>
<dbReference type="Proteomes" id="UP000002420">
    <property type="component" value="Chromosome"/>
</dbReference>
<dbReference type="KEGG" id="glo:Glov_2982"/>
<proteinExistence type="predicted"/>
<sequence length="123" mass="13589">MSANLFTATIGGTTLSCQMPSAPSVCTPTRRRNQPSDITRGGSLYLYDRGVKSITWQLVHKKVTDAQLSSLLQLADLCHGYEYTLTWYDNASSAHTAKIKGTVKAVETHPGKYQVSFTLEEYL</sequence>
<accession>B3E8L2</accession>
<dbReference type="RefSeq" id="WP_012471013.1">
    <property type="nucleotide sequence ID" value="NC_010814.1"/>
</dbReference>
<evidence type="ECO:0000313" key="1">
    <source>
        <dbReference type="EMBL" id="ACD96688.1"/>
    </source>
</evidence>
<dbReference type="AlphaFoldDB" id="B3E8L2"/>
<evidence type="ECO:0000313" key="2">
    <source>
        <dbReference type="Proteomes" id="UP000002420"/>
    </source>
</evidence>
<keyword evidence="2" id="KW-1185">Reference proteome</keyword>
<dbReference type="STRING" id="398767.Glov_2982"/>
<protein>
    <submittedName>
        <fullName evidence="1">Uncharacterized protein</fullName>
    </submittedName>
</protein>
<gene>
    <name evidence="1" type="ordered locus">Glov_2982</name>
</gene>
<dbReference type="EMBL" id="CP001089">
    <property type="protein sequence ID" value="ACD96688.1"/>
    <property type="molecule type" value="Genomic_DNA"/>
</dbReference>
<reference evidence="1 2" key="1">
    <citation type="submission" date="2008-05" db="EMBL/GenBank/DDBJ databases">
        <title>Complete sequence of chromosome of Geobacter lovleyi SZ.</title>
        <authorList>
            <consortium name="US DOE Joint Genome Institute"/>
            <person name="Lucas S."/>
            <person name="Copeland A."/>
            <person name="Lapidus A."/>
            <person name="Glavina del Rio T."/>
            <person name="Dalin E."/>
            <person name="Tice H."/>
            <person name="Bruce D."/>
            <person name="Goodwin L."/>
            <person name="Pitluck S."/>
            <person name="Chertkov O."/>
            <person name="Meincke L."/>
            <person name="Brettin T."/>
            <person name="Detter J.C."/>
            <person name="Han C."/>
            <person name="Tapia R."/>
            <person name="Kuske C.R."/>
            <person name="Schmutz J."/>
            <person name="Larimer F."/>
            <person name="Land M."/>
            <person name="Hauser L."/>
            <person name="Kyrpides N."/>
            <person name="Mikhailova N."/>
            <person name="Sung Y."/>
            <person name="Fletcher K.E."/>
            <person name="Ritalahti K.M."/>
            <person name="Loeffler F.E."/>
            <person name="Richardson P."/>
        </authorList>
    </citation>
    <scope>NUCLEOTIDE SEQUENCE [LARGE SCALE GENOMIC DNA]</scope>
    <source>
        <strain evidence="2">ATCC BAA-1151 / DSM 17278 / SZ</strain>
    </source>
</reference>
<name>B3E8L2_TRIL1</name>